<dbReference type="InterPro" id="IPR005467">
    <property type="entry name" value="His_kinase_dom"/>
</dbReference>
<comment type="subcellular location">
    <subcellularLocation>
        <location evidence="2">Cell membrane</location>
        <topology evidence="2">Multi-pass membrane protein</topology>
    </subcellularLocation>
</comment>
<dbReference type="Pfam" id="PF00672">
    <property type="entry name" value="HAMP"/>
    <property type="match status" value="1"/>
</dbReference>
<keyword evidence="9 16" id="KW-0418">Kinase</keyword>
<dbReference type="InterPro" id="IPR050980">
    <property type="entry name" value="2C_sensor_his_kinase"/>
</dbReference>
<keyword evidence="17" id="KW-1185">Reference proteome</keyword>
<dbReference type="SMART" id="SM00304">
    <property type="entry name" value="HAMP"/>
    <property type="match status" value="1"/>
</dbReference>
<dbReference type="Pfam" id="PF02518">
    <property type="entry name" value="HATPase_c"/>
    <property type="match status" value="1"/>
</dbReference>
<keyword evidence="6" id="KW-0808">Transferase</keyword>
<evidence type="ECO:0000256" key="3">
    <source>
        <dbReference type="ARBA" id="ARBA00012438"/>
    </source>
</evidence>
<evidence type="ECO:0000256" key="5">
    <source>
        <dbReference type="ARBA" id="ARBA00022553"/>
    </source>
</evidence>
<dbReference type="GO" id="GO:0016301">
    <property type="term" value="F:kinase activity"/>
    <property type="evidence" value="ECO:0007669"/>
    <property type="project" value="UniProtKB-KW"/>
</dbReference>
<proteinExistence type="predicted"/>
<keyword evidence="8" id="KW-0547">Nucleotide-binding</keyword>
<dbReference type="PANTHER" id="PTHR44936">
    <property type="entry name" value="SENSOR PROTEIN CREC"/>
    <property type="match status" value="1"/>
</dbReference>
<dbReference type="CDD" id="cd06225">
    <property type="entry name" value="HAMP"/>
    <property type="match status" value="1"/>
</dbReference>
<dbReference type="InterPro" id="IPR003660">
    <property type="entry name" value="HAMP_dom"/>
</dbReference>
<sequence>MVVAAVTSLALFLPLGLAVTQRSHERRLAEAEADASIVAGAIAATTSARAARQAVSRIALPTGVSVRRLAGVDESPGRASASDLSAVAAQGGSLRADVPGGVAVLVPTSGAVVEAFVADAELGAADSGVWWALASGAAVLMTLFVLSGDRVAARVARGARQLRDGAVALGDGDLRARVDPAGCRELAEAGAAFNRMADRMAQSRTSERELVADLSHRLRTPLTVLRLDAESLVGGGTADIDGELDTGEMFVGTAEEADQRRTVRRIRTAVATLEQEIDVLIQTTRQVVSTEADERADPQRCDAGEVVRDRLEFWAAVAGDQNRPFSVHGASRRAPVALARSELAAALDAVLGNVFRYTPQGTPFEVAVSRRDGYVAVRVDDGGKGIDDPDRALRRGASDQGSTGLGLDIARRATLAAQGSVSIDRAQLGGASVVMLFRDAEAPPPSANRFGLVGRRDAEPAPRRWPRQRSDNAPDRDEARSGATDA</sequence>
<dbReference type="EC" id="2.7.13.3" evidence="3"/>
<dbReference type="PROSITE" id="PS50885">
    <property type="entry name" value="HAMP"/>
    <property type="match status" value="1"/>
</dbReference>
<dbReference type="CDD" id="cd00082">
    <property type="entry name" value="HisKA"/>
    <property type="match status" value="1"/>
</dbReference>
<protein>
    <recommendedName>
        <fullName evidence="3">histidine kinase</fullName>
        <ecNumber evidence="3">2.7.13.3</ecNumber>
    </recommendedName>
</protein>
<dbReference type="PROSITE" id="PS50109">
    <property type="entry name" value="HIS_KIN"/>
    <property type="match status" value="1"/>
</dbReference>
<feature type="region of interest" description="Disordered" evidence="13">
    <location>
        <begin position="385"/>
        <end position="404"/>
    </location>
</feature>
<evidence type="ECO:0000256" key="9">
    <source>
        <dbReference type="ARBA" id="ARBA00022777"/>
    </source>
</evidence>
<evidence type="ECO:0000256" key="11">
    <source>
        <dbReference type="ARBA" id="ARBA00022989"/>
    </source>
</evidence>
<keyword evidence="12" id="KW-0902">Two-component regulatory system</keyword>
<reference evidence="16 17" key="1">
    <citation type="journal article" date="2019" name="Int. J. Syst. Evol. Microbiol.">
        <title>The Global Catalogue of Microorganisms (GCM) 10K type strain sequencing project: providing services to taxonomists for standard genome sequencing and annotation.</title>
        <authorList>
            <consortium name="The Broad Institute Genomics Platform"/>
            <consortium name="The Broad Institute Genome Sequencing Center for Infectious Disease"/>
            <person name="Wu L."/>
            <person name="Ma J."/>
        </authorList>
    </citation>
    <scope>NUCLEOTIDE SEQUENCE [LARGE SCALE GENOMIC DNA]</scope>
    <source>
        <strain evidence="16 17">JCM 3367</strain>
    </source>
</reference>
<dbReference type="InterPro" id="IPR036890">
    <property type="entry name" value="HATPase_C_sf"/>
</dbReference>
<evidence type="ECO:0000256" key="13">
    <source>
        <dbReference type="SAM" id="MobiDB-lite"/>
    </source>
</evidence>
<accession>A0ABN3NMJ5</accession>
<evidence type="ECO:0000313" key="17">
    <source>
        <dbReference type="Proteomes" id="UP001499978"/>
    </source>
</evidence>
<feature type="domain" description="HAMP" evidence="15">
    <location>
        <begin position="153"/>
        <end position="205"/>
    </location>
</feature>
<evidence type="ECO:0000256" key="10">
    <source>
        <dbReference type="ARBA" id="ARBA00022840"/>
    </source>
</evidence>
<keyword evidence="5" id="KW-0597">Phosphoprotein</keyword>
<dbReference type="InterPro" id="IPR003661">
    <property type="entry name" value="HisK_dim/P_dom"/>
</dbReference>
<evidence type="ECO:0000256" key="2">
    <source>
        <dbReference type="ARBA" id="ARBA00004651"/>
    </source>
</evidence>
<organism evidence="16 17">
    <name type="scientific">Pilimelia columellifera subsp. columellifera</name>
    <dbReference type="NCBI Taxonomy" id="706583"/>
    <lineage>
        <taxon>Bacteria</taxon>
        <taxon>Bacillati</taxon>
        <taxon>Actinomycetota</taxon>
        <taxon>Actinomycetes</taxon>
        <taxon>Micromonosporales</taxon>
        <taxon>Micromonosporaceae</taxon>
        <taxon>Pilimelia</taxon>
    </lineage>
</organism>
<name>A0ABN3NMJ5_9ACTN</name>
<evidence type="ECO:0000313" key="16">
    <source>
        <dbReference type="EMBL" id="GAA2527477.1"/>
    </source>
</evidence>
<feature type="compositionally biased region" description="Basic and acidic residues" evidence="13">
    <location>
        <begin position="385"/>
        <end position="397"/>
    </location>
</feature>
<comment type="catalytic activity">
    <reaction evidence="1">
        <text>ATP + protein L-histidine = ADP + protein N-phospho-L-histidine.</text>
        <dbReference type="EC" id="2.7.13.3"/>
    </reaction>
</comment>
<keyword evidence="11" id="KW-0472">Membrane</keyword>
<keyword evidence="10" id="KW-0067">ATP-binding</keyword>
<dbReference type="Gene3D" id="1.10.287.130">
    <property type="match status" value="1"/>
</dbReference>
<dbReference type="PANTHER" id="PTHR44936:SF9">
    <property type="entry name" value="SENSOR PROTEIN CREC"/>
    <property type="match status" value="1"/>
</dbReference>
<feature type="compositionally biased region" description="Basic and acidic residues" evidence="13">
    <location>
        <begin position="454"/>
        <end position="480"/>
    </location>
</feature>
<keyword evidence="4" id="KW-1003">Cell membrane</keyword>
<dbReference type="InterPro" id="IPR003594">
    <property type="entry name" value="HATPase_dom"/>
</dbReference>
<evidence type="ECO:0000256" key="7">
    <source>
        <dbReference type="ARBA" id="ARBA00022692"/>
    </source>
</evidence>
<evidence type="ECO:0000259" key="15">
    <source>
        <dbReference type="PROSITE" id="PS50885"/>
    </source>
</evidence>
<evidence type="ECO:0000256" key="12">
    <source>
        <dbReference type="ARBA" id="ARBA00023012"/>
    </source>
</evidence>
<dbReference type="SUPFAM" id="SSF55874">
    <property type="entry name" value="ATPase domain of HSP90 chaperone/DNA topoisomerase II/histidine kinase"/>
    <property type="match status" value="1"/>
</dbReference>
<dbReference type="Pfam" id="PF00512">
    <property type="entry name" value="HisKA"/>
    <property type="match status" value="1"/>
</dbReference>
<feature type="region of interest" description="Disordered" evidence="13">
    <location>
        <begin position="443"/>
        <end position="486"/>
    </location>
</feature>
<evidence type="ECO:0000256" key="1">
    <source>
        <dbReference type="ARBA" id="ARBA00000085"/>
    </source>
</evidence>
<keyword evidence="11" id="KW-1133">Transmembrane helix</keyword>
<dbReference type="EMBL" id="BAAARY010000013">
    <property type="protein sequence ID" value="GAA2527477.1"/>
    <property type="molecule type" value="Genomic_DNA"/>
</dbReference>
<dbReference type="Gene3D" id="3.30.565.10">
    <property type="entry name" value="Histidine kinase-like ATPase, C-terminal domain"/>
    <property type="match status" value="1"/>
</dbReference>
<dbReference type="Proteomes" id="UP001499978">
    <property type="component" value="Unassembled WGS sequence"/>
</dbReference>
<dbReference type="SMART" id="SM00387">
    <property type="entry name" value="HATPase_c"/>
    <property type="match status" value="1"/>
</dbReference>
<evidence type="ECO:0000256" key="8">
    <source>
        <dbReference type="ARBA" id="ARBA00022741"/>
    </source>
</evidence>
<dbReference type="InterPro" id="IPR036097">
    <property type="entry name" value="HisK_dim/P_sf"/>
</dbReference>
<evidence type="ECO:0000256" key="6">
    <source>
        <dbReference type="ARBA" id="ARBA00022679"/>
    </source>
</evidence>
<keyword evidence="7" id="KW-0812">Transmembrane</keyword>
<comment type="caution">
    <text evidence="16">The sequence shown here is derived from an EMBL/GenBank/DDBJ whole genome shotgun (WGS) entry which is preliminary data.</text>
</comment>
<evidence type="ECO:0000256" key="4">
    <source>
        <dbReference type="ARBA" id="ARBA00022475"/>
    </source>
</evidence>
<dbReference type="SUPFAM" id="SSF47384">
    <property type="entry name" value="Homodimeric domain of signal transducing histidine kinase"/>
    <property type="match status" value="1"/>
</dbReference>
<gene>
    <name evidence="16" type="ORF">GCM10010201_27860</name>
</gene>
<evidence type="ECO:0000259" key="14">
    <source>
        <dbReference type="PROSITE" id="PS50109"/>
    </source>
</evidence>
<feature type="domain" description="Histidine kinase" evidence="14">
    <location>
        <begin position="213"/>
        <end position="441"/>
    </location>
</feature>